<protein>
    <submittedName>
        <fullName evidence="1">Uncharacterized protein</fullName>
    </submittedName>
</protein>
<dbReference type="EMBL" id="BGZL01000001">
    <property type="protein sequence ID" value="GBP98773.1"/>
    <property type="molecule type" value="Genomic_DNA"/>
</dbReference>
<name>A0A388SRL0_9ACTN</name>
<gene>
    <name evidence="1" type="ORF">SSP531S_01660</name>
</gene>
<proteinExistence type="predicted"/>
<dbReference type="AlphaFoldDB" id="A0A388SRL0"/>
<accession>A0A388SRL0</accession>
<evidence type="ECO:0000313" key="1">
    <source>
        <dbReference type="EMBL" id="GBP98773.1"/>
    </source>
</evidence>
<evidence type="ECO:0000313" key="2">
    <source>
        <dbReference type="Proteomes" id="UP000265354"/>
    </source>
</evidence>
<dbReference type="Proteomes" id="UP000265354">
    <property type="component" value="Unassembled WGS sequence"/>
</dbReference>
<organism evidence="1 2">
    <name type="scientific">Streptomyces spongiicola</name>
    <dbReference type="NCBI Taxonomy" id="1690221"/>
    <lineage>
        <taxon>Bacteria</taxon>
        <taxon>Bacillati</taxon>
        <taxon>Actinomycetota</taxon>
        <taxon>Actinomycetes</taxon>
        <taxon>Kitasatosporales</taxon>
        <taxon>Streptomycetaceae</taxon>
        <taxon>Streptomyces</taxon>
    </lineage>
</organism>
<sequence>MSAERSLIRALTEFARPFGNRSGQRPHPLDLLLLEDTAPETSRRVIAEVIREMAPDAASTDIDLISDIPWPSDAEAALTAILDATGAREGETAVALDLTDERQLEWFITLVPHTISAEIWGQTGSEVSFSASDTGSVIGWKLPAVRWERVHARLLLHGIDPDTAVQRTTRGRPDRCPR</sequence>
<reference evidence="1 2" key="1">
    <citation type="submission" date="2018-07" db="EMBL/GenBank/DDBJ databases">
        <title>Whole Genome Shotgun Sequence of Streptomyces spongiicola strain 531S.</title>
        <authorList>
            <person name="Dohra H."/>
            <person name="Kodani S."/>
        </authorList>
    </citation>
    <scope>NUCLEOTIDE SEQUENCE [LARGE SCALE GENOMIC DNA]</scope>
    <source>
        <strain evidence="1 2">531S</strain>
    </source>
</reference>
<comment type="caution">
    <text evidence="1">The sequence shown here is derived from an EMBL/GenBank/DDBJ whole genome shotgun (WGS) entry which is preliminary data.</text>
</comment>